<keyword evidence="1" id="KW-1133">Transmembrane helix</keyword>
<proteinExistence type="predicted"/>
<gene>
    <name evidence="2" type="ORF">I41_22880</name>
</gene>
<sequence>MSVEQASVEDLPAPALPSAAQDWWRVLYNHNPFYVISALLTLYGLHVSFADGLDPTQGWLLMRLLAGYTLLLAAAAILIVRFGKVWEDARTLVLLVALLMIAMSASFDRVCLDDSRVGARFLLAGFIFSIALCELIIRGLNVPLPWTYRGPCYAAMAILFAYPPYLGHLSLDDQEQKMAWLVLALPTLLAATALMLIPAVRQRGTELRRHGAPWPWPWYPMSWFVILAVGGVLRAFSLGISFEKEKGFSSGLQLYAFIPLALAATLLWVEGSHRRNPWRSAIGVGLPIAMLFFALPGYHASDAQSFYRMLLQSTVGSPLQLAGWLIAIYFVYLWLRRVAGAEGGLLATLAVLSWAGPGTVSLDTLAPLQLLPATAVGLLLLGRGLWLNSSFRLALFVAYAMLGVSILLHDAPFTFANGYLPWHFFVLTFLCLGLIYRDEFAKWIAETSPGFLVFSALAALFLNRVLFPAATPADNALLALLLSAIAACYWRRQRHTANLVALAVCLVSSTTSALEQLLLRSDALMLLKGKRWLALGVGCFAAGLLISLIKGGQVQRLLAWLKSFDDRQENVDHGS</sequence>
<feature type="transmembrane region" description="Helical" evidence="1">
    <location>
        <begin position="221"/>
        <end position="240"/>
    </location>
</feature>
<feature type="transmembrane region" description="Helical" evidence="1">
    <location>
        <begin position="419"/>
        <end position="436"/>
    </location>
</feature>
<protein>
    <recommendedName>
        <fullName evidence="4">Transmembrane protein</fullName>
    </recommendedName>
</protein>
<keyword evidence="3" id="KW-1185">Reference proteome</keyword>
<feature type="transmembrane region" description="Helical" evidence="1">
    <location>
        <begin position="178"/>
        <end position="200"/>
    </location>
</feature>
<evidence type="ECO:0000313" key="2">
    <source>
        <dbReference type="EMBL" id="QDT73099.1"/>
    </source>
</evidence>
<feature type="transmembrane region" description="Helical" evidence="1">
    <location>
        <begin position="497"/>
        <end position="519"/>
    </location>
</feature>
<keyword evidence="1" id="KW-0472">Membrane</keyword>
<feature type="transmembrane region" description="Helical" evidence="1">
    <location>
        <begin position="531"/>
        <end position="549"/>
    </location>
</feature>
<feature type="transmembrane region" description="Helical" evidence="1">
    <location>
        <begin position="252"/>
        <end position="269"/>
    </location>
</feature>
<feature type="transmembrane region" description="Helical" evidence="1">
    <location>
        <begin position="119"/>
        <end position="137"/>
    </location>
</feature>
<dbReference type="KEGG" id="llh:I41_22880"/>
<evidence type="ECO:0000256" key="1">
    <source>
        <dbReference type="SAM" id="Phobius"/>
    </source>
</evidence>
<organism evidence="2 3">
    <name type="scientific">Lacipirellula limnantheis</name>
    <dbReference type="NCBI Taxonomy" id="2528024"/>
    <lineage>
        <taxon>Bacteria</taxon>
        <taxon>Pseudomonadati</taxon>
        <taxon>Planctomycetota</taxon>
        <taxon>Planctomycetia</taxon>
        <taxon>Pirellulales</taxon>
        <taxon>Lacipirellulaceae</taxon>
        <taxon>Lacipirellula</taxon>
    </lineage>
</organism>
<feature type="transmembrane region" description="Helical" evidence="1">
    <location>
        <begin position="318"/>
        <end position="335"/>
    </location>
</feature>
<dbReference type="OrthoDB" id="213779at2"/>
<evidence type="ECO:0000313" key="3">
    <source>
        <dbReference type="Proteomes" id="UP000317909"/>
    </source>
</evidence>
<name>A0A517TXJ4_9BACT</name>
<feature type="transmembrane region" description="Helical" evidence="1">
    <location>
        <begin position="344"/>
        <end position="362"/>
    </location>
</feature>
<feature type="transmembrane region" description="Helical" evidence="1">
    <location>
        <begin position="473"/>
        <end position="490"/>
    </location>
</feature>
<keyword evidence="1" id="KW-0812">Transmembrane</keyword>
<feature type="transmembrane region" description="Helical" evidence="1">
    <location>
        <begin position="65"/>
        <end position="83"/>
    </location>
</feature>
<feature type="transmembrane region" description="Helical" evidence="1">
    <location>
        <begin position="393"/>
        <end position="413"/>
    </location>
</feature>
<accession>A0A517TXJ4</accession>
<dbReference type="Proteomes" id="UP000317909">
    <property type="component" value="Chromosome"/>
</dbReference>
<feature type="transmembrane region" description="Helical" evidence="1">
    <location>
        <begin position="368"/>
        <end position="386"/>
    </location>
</feature>
<dbReference type="RefSeq" id="WP_145432596.1">
    <property type="nucleotide sequence ID" value="NZ_CP036339.1"/>
</dbReference>
<dbReference type="AlphaFoldDB" id="A0A517TXJ4"/>
<reference evidence="2 3" key="1">
    <citation type="submission" date="2019-02" db="EMBL/GenBank/DDBJ databases">
        <title>Deep-cultivation of Planctomycetes and their phenomic and genomic characterization uncovers novel biology.</title>
        <authorList>
            <person name="Wiegand S."/>
            <person name="Jogler M."/>
            <person name="Boedeker C."/>
            <person name="Pinto D."/>
            <person name="Vollmers J."/>
            <person name="Rivas-Marin E."/>
            <person name="Kohn T."/>
            <person name="Peeters S.H."/>
            <person name="Heuer A."/>
            <person name="Rast P."/>
            <person name="Oberbeckmann S."/>
            <person name="Bunk B."/>
            <person name="Jeske O."/>
            <person name="Meyerdierks A."/>
            <person name="Storesund J.E."/>
            <person name="Kallscheuer N."/>
            <person name="Luecker S."/>
            <person name="Lage O.M."/>
            <person name="Pohl T."/>
            <person name="Merkel B.J."/>
            <person name="Hornburger P."/>
            <person name="Mueller R.-W."/>
            <person name="Bruemmer F."/>
            <person name="Labrenz M."/>
            <person name="Spormann A.M."/>
            <person name="Op den Camp H."/>
            <person name="Overmann J."/>
            <person name="Amann R."/>
            <person name="Jetten M.S.M."/>
            <person name="Mascher T."/>
            <person name="Medema M.H."/>
            <person name="Devos D.P."/>
            <person name="Kaster A.-K."/>
            <person name="Ovreas L."/>
            <person name="Rohde M."/>
            <person name="Galperin M.Y."/>
            <person name="Jogler C."/>
        </authorList>
    </citation>
    <scope>NUCLEOTIDE SEQUENCE [LARGE SCALE GENOMIC DNA]</scope>
    <source>
        <strain evidence="2 3">I41</strain>
    </source>
</reference>
<feature type="transmembrane region" description="Helical" evidence="1">
    <location>
        <begin position="89"/>
        <end position="107"/>
    </location>
</feature>
<feature type="transmembrane region" description="Helical" evidence="1">
    <location>
        <begin position="281"/>
        <end position="298"/>
    </location>
</feature>
<dbReference type="EMBL" id="CP036339">
    <property type="protein sequence ID" value="QDT73099.1"/>
    <property type="molecule type" value="Genomic_DNA"/>
</dbReference>
<feature type="transmembrane region" description="Helical" evidence="1">
    <location>
        <begin position="33"/>
        <end position="53"/>
    </location>
</feature>
<evidence type="ECO:0008006" key="4">
    <source>
        <dbReference type="Google" id="ProtNLM"/>
    </source>
</evidence>
<feature type="transmembrane region" description="Helical" evidence="1">
    <location>
        <begin position="448"/>
        <end position="467"/>
    </location>
</feature>